<gene>
    <name evidence="2" type="ORF">PPYR_05630</name>
</gene>
<dbReference type="InterPro" id="IPR029058">
    <property type="entry name" value="AB_hydrolase_fold"/>
</dbReference>
<dbReference type="Gene3D" id="3.40.50.1820">
    <property type="entry name" value="alpha/beta hydrolase"/>
    <property type="match status" value="1"/>
</dbReference>
<dbReference type="SUPFAM" id="SSF53474">
    <property type="entry name" value="alpha/beta-Hydrolases"/>
    <property type="match status" value="1"/>
</dbReference>
<keyword evidence="3" id="KW-1185">Reference proteome</keyword>
<reference evidence="2 3" key="2">
    <citation type="journal article" date="2018" name="Elife">
        <title>Firefly genomes illuminate parallel origins of bioluminescence in beetles.</title>
        <authorList>
            <person name="Fallon T.R."/>
            <person name="Lower S.E."/>
            <person name="Chang C.H."/>
            <person name="Bessho-Uehara M."/>
            <person name="Martin G.J."/>
            <person name="Bewick A.J."/>
            <person name="Behringer M."/>
            <person name="Debat H.J."/>
            <person name="Wong I."/>
            <person name="Day J.C."/>
            <person name="Suvorov A."/>
            <person name="Silva C.J."/>
            <person name="Stanger-Hall K.F."/>
            <person name="Hall D.W."/>
            <person name="Schmitz R.J."/>
            <person name="Nelson D.R."/>
            <person name="Lewis S.M."/>
            <person name="Shigenobu S."/>
            <person name="Bybee S.M."/>
            <person name="Larracuente A.M."/>
            <person name="Oba Y."/>
            <person name="Weng J.K."/>
        </authorList>
    </citation>
    <scope>NUCLEOTIDE SEQUENCE [LARGE SCALE GENOMIC DNA]</scope>
    <source>
        <strain evidence="2">1611_PpyrPB1</strain>
        <tissue evidence="2">Whole body</tissue>
    </source>
</reference>
<proteinExistence type="predicted"/>
<name>A0A1Y1K9G0_PHOPY</name>
<accession>A0A1Y1K9G0</accession>
<dbReference type="FunCoup" id="A0A1Y1K9G0">
    <property type="interactions" value="134"/>
</dbReference>
<reference evidence="2" key="3">
    <citation type="submission" date="2019-08" db="EMBL/GenBank/DDBJ databases">
        <authorList>
            <consortium name="Photinus pyralis genome working group"/>
            <person name="Fallon T.R."/>
            <person name="Sander Lower S.E."/>
            <person name="Weng J.-K."/>
        </authorList>
    </citation>
    <scope>NUCLEOTIDE SEQUENCE</scope>
    <source>
        <strain evidence="2">1611_PpyrPB1</strain>
        <tissue evidence="2">Whole body</tissue>
    </source>
</reference>
<dbReference type="InParanoid" id="A0A1Y1K9G0"/>
<protein>
    <submittedName>
        <fullName evidence="1">Uncharacterized protein</fullName>
    </submittedName>
</protein>
<sequence length="449" mass="51304">MSISRLDKLYRRILLTKFFVKGWGNPNHILRLFQFRKEISNRNKCVDLIPKDYPVTILNEQSFEDYQLIEGTFHSPLAHFLPDVVIPEVRPARFQLIFPKKWKSNTYRPLCIHLAGTGDHHFWKRRNVMAVPLLKHDISALILENPFYGLRKPKDQFRSSLHNVSDIFVMGGCLMLECLVLLRWCESLGFGPLGISGLSMGGHMASLAATSWPKPLVLVPCLSSSTASAVFTEGVMSQSINWDLLQKQFSSDSKFYNTLSKLCTIVDDPFQCNLSLLSDMEIPKNKNSRTRLTPFELINLLRSNNYSSLSNEFSNKKNTMMASVLNLNLVNILRDQSIPKLLANWDVKRRDAEAVWFMKGIMDECTHLKNFSIPFDTSLIYAICALHDGYVPNSGCCKLEDVWPQATIRYVKTGHVGAYLWYLHLFRNTIVEAFERAKLVCPPPAVTFS</sequence>
<dbReference type="AlphaFoldDB" id="A0A1Y1K9G0"/>
<dbReference type="OrthoDB" id="9987145at2759"/>
<reference evidence="1" key="1">
    <citation type="journal article" date="2016" name="Sci. Rep.">
        <title>Molecular characterization of firefly nuptial gifts: a multi-omics approach sheds light on postcopulatory sexual selection.</title>
        <authorList>
            <person name="Al-Wathiqui N."/>
            <person name="Fallon T.R."/>
            <person name="South A."/>
            <person name="Weng J.K."/>
            <person name="Lewis S.M."/>
        </authorList>
    </citation>
    <scope>NUCLEOTIDE SEQUENCE</scope>
</reference>
<dbReference type="Proteomes" id="UP000327044">
    <property type="component" value="Unassembled WGS sequence"/>
</dbReference>
<evidence type="ECO:0000313" key="3">
    <source>
        <dbReference type="Proteomes" id="UP000327044"/>
    </source>
</evidence>
<evidence type="ECO:0000313" key="1">
    <source>
        <dbReference type="EMBL" id="JAV57068.1"/>
    </source>
</evidence>
<dbReference type="Pfam" id="PF09752">
    <property type="entry name" value="ABHD18"/>
    <property type="match status" value="1"/>
</dbReference>
<dbReference type="PANTHER" id="PTHR13617:SF14">
    <property type="entry name" value="PROTEIN ABHD18"/>
    <property type="match status" value="1"/>
</dbReference>
<organism evidence="1">
    <name type="scientific">Photinus pyralis</name>
    <name type="common">Common eastern firefly</name>
    <name type="synonym">Lampyris pyralis</name>
    <dbReference type="NCBI Taxonomy" id="7054"/>
    <lineage>
        <taxon>Eukaryota</taxon>
        <taxon>Metazoa</taxon>
        <taxon>Ecdysozoa</taxon>
        <taxon>Arthropoda</taxon>
        <taxon>Hexapoda</taxon>
        <taxon>Insecta</taxon>
        <taxon>Pterygota</taxon>
        <taxon>Neoptera</taxon>
        <taxon>Endopterygota</taxon>
        <taxon>Coleoptera</taxon>
        <taxon>Polyphaga</taxon>
        <taxon>Elateriformia</taxon>
        <taxon>Elateroidea</taxon>
        <taxon>Lampyridae</taxon>
        <taxon>Lampyrinae</taxon>
        <taxon>Photinus</taxon>
    </lineage>
</organism>
<dbReference type="EMBL" id="VVIM01000003">
    <property type="protein sequence ID" value="KAB0801276.1"/>
    <property type="molecule type" value="Genomic_DNA"/>
</dbReference>
<dbReference type="InterPro" id="IPR019149">
    <property type="entry name" value="ABHD18"/>
</dbReference>
<dbReference type="EMBL" id="GEZM01091163">
    <property type="protein sequence ID" value="JAV57068.1"/>
    <property type="molecule type" value="Transcribed_RNA"/>
</dbReference>
<dbReference type="PANTHER" id="PTHR13617">
    <property type="entry name" value="PROTEIN ABHD18"/>
    <property type="match status" value="1"/>
</dbReference>
<evidence type="ECO:0000313" key="2">
    <source>
        <dbReference type="EMBL" id="KAB0801276.1"/>
    </source>
</evidence>